<feature type="compositionally biased region" description="Polar residues" evidence="1">
    <location>
        <begin position="390"/>
        <end position="401"/>
    </location>
</feature>
<protein>
    <recommendedName>
        <fullName evidence="4">HEAT repeat domain-containing protein</fullName>
    </recommendedName>
</protein>
<sequence>MMQIPNYVNPYMQIPAQQIATPAPNYNAVKIDVHNPSVNTPGVGQAVVNVPQQPQYATPTMPYYTYPQAQLYDYPQAAQQPFYMPAQMQTPAAPVQPAPVAQAPVQTPVAPAAPEVPAPQVVQPAPQVIQQNINAPQPAPEPVVTQPAGAPKDAKSVEIVPSAPLTPQVDLNGFVAKLTNPDYDVQAATMEEIANMVKDDPQKATELLDVKVMDALTNIVKHDSANLAGPSPEQLAARKKKDENQALTPEEQKLADTPSPYEAAERNKSYAMYTLAILQKLYGDEVAKLTNTTVPLTELPGAVTIVEQLKNNPNPMVRTSAVEALSYIQNPAYKNDLNTIFSIAQNNVDPGVQEAAKAALEKLKELDQPAAKTAEMTPNSQAPEAKTVEMTPNTQAPAQAA</sequence>
<evidence type="ECO:0000313" key="3">
    <source>
        <dbReference type="Proteomes" id="UP000823928"/>
    </source>
</evidence>
<organism evidence="2 3">
    <name type="scientific">Candidatus Scatousia excrementigallinarum</name>
    <dbReference type="NCBI Taxonomy" id="2840935"/>
    <lineage>
        <taxon>Bacteria</taxon>
        <taxon>Candidatus Scatousia</taxon>
    </lineage>
</organism>
<dbReference type="InterPro" id="IPR016024">
    <property type="entry name" value="ARM-type_fold"/>
</dbReference>
<feature type="region of interest" description="Disordered" evidence="1">
    <location>
        <begin position="366"/>
        <end position="401"/>
    </location>
</feature>
<evidence type="ECO:0008006" key="4">
    <source>
        <dbReference type="Google" id="ProtNLM"/>
    </source>
</evidence>
<dbReference type="Gene3D" id="1.25.10.10">
    <property type="entry name" value="Leucine-rich Repeat Variant"/>
    <property type="match status" value="1"/>
</dbReference>
<feature type="region of interest" description="Disordered" evidence="1">
    <location>
        <begin position="223"/>
        <end position="261"/>
    </location>
</feature>
<dbReference type="SUPFAM" id="SSF48371">
    <property type="entry name" value="ARM repeat"/>
    <property type="match status" value="1"/>
</dbReference>
<evidence type="ECO:0000256" key="1">
    <source>
        <dbReference type="SAM" id="MobiDB-lite"/>
    </source>
</evidence>
<dbReference type="Proteomes" id="UP000823928">
    <property type="component" value="Unassembled WGS sequence"/>
</dbReference>
<dbReference type="EMBL" id="DVIU01000078">
    <property type="protein sequence ID" value="HIS35700.1"/>
    <property type="molecule type" value="Genomic_DNA"/>
</dbReference>
<dbReference type="InterPro" id="IPR011989">
    <property type="entry name" value="ARM-like"/>
</dbReference>
<comment type="caution">
    <text evidence="2">The sequence shown here is derived from an EMBL/GenBank/DDBJ whole genome shotgun (WGS) entry which is preliminary data.</text>
</comment>
<dbReference type="AlphaFoldDB" id="A0A9D1EY80"/>
<accession>A0A9D1EY80</accession>
<name>A0A9D1EY80_9BACT</name>
<gene>
    <name evidence="2" type="ORF">IAC10_03600</name>
</gene>
<reference evidence="2" key="1">
    <citation type="submission" date="2020-10" db="EMBL/GenBank/DDBJ databases">
        <authorList>
            <person name="Gilroy R."/>
        </authorList>
    </citation>
    <scope>NUCLEOTIDE SEQUENCE</scope>
    <source>
        <strain evidence="2">6276</strain>
    </source>
</reference>
<reference evidence="2" key="2">
    <citation type="journal article" date="2021" name="PeerJ">
        <title>Extensive microbial diversity within the chicken gut microbiome revealed by metagenomics and culture.</title>
        <authorList>
            <person name="Gilroy R."/>
            <person name="Ravi A."/>
            <person name="Getino M."/>
            <person name="Pursley I."/>
            <person name="Horton D.L."/>
            <person name="Alikhan N.F."/>
            <person name="Baker D."/>
            <person name="Gharbi K."/>
            <person name="Hall N."/>
            <person name="Watson M."/>
            <person name="Adriaenssens E.M."/>
            <person name="Foster-Nyarko E."/>
            <person name="Jarju S."/>
            <person name="Secka A."/>
            <person name="Antonio M."/>
            <person name="Oren A."/>
            <person name="Chaudhuri R.R."/>
            <person name="La Ragione R."/>
            <person name="Hildebrand F."/>
            <person name="Pallen M.J."/>
        </authorList>
    </citation>
    <scope>NUCLEOTIDE SEQUENCE</scope>
    <source>
        <strain evidence="2">6276</strain>
    </source>
</reference>
<feature type="compositionally biased region" description="Basic and acidic residues" evidence="1">
    <location>
        <begin position="240"/>
        <end position="254"/>
    </location>
</feature>
<evidence type="ECO:0000313" key="2">
    <source>
        <dbReference type="EMBL" id="HIS35700.1"/>
    </source>
</evidence>
<proteinExistence type="predicted"/>